<protein>
    <recommendedName>
        <fullName evidence="4">Glutathione peroxidase</fullName>
    </recommendedName>
</protein>
<proteinExistence type="inferred from homology"/>
<sequence>MIRLTLLTLVMAFAMTVPADAHECSLDFKAENIDGETVDLHDYEGKVVLIVNVASKCGYTKQYAGLQSLFEKYKDQGLVVLGFPCNQFGKQEPGSNADVKEFCSSKFGVEFPMMGKVEVNGDGACDLYKHLTSQKSDTVSAGPIKWNFEKFLIGRDGELVDRYPSKVAPMSDELTAEIEKLLAAKK</sequence>
<dbReference type="PROSITE" id="PS51355">
    <property type="entry name" value="GLUTATHIONE_PEROXID_3"/>
    <property type="match status" value="1"/>
</dbReference>
<dbReference type="PANTHER" id="PTHR11592">
    <property type="entry name" value="GLUTATHIONE PEROXIDASE"/>
    <property type="match status" value="1"/>
</dbReference>
<dbReference type="RefSeq" id="WP_283432282.1">
    <property type="nucleotide sequence ID" value="NZ_FXUG01000004.1"/>
</dbReference>
<dbReference type="Proteomes" id="UP001158067">
    <property type="component" value="Unassembled WGS sequence"/>
</dbReference>
<dbReference type="Pfam" id="PF00255">
    <property type="entry name" value="GSHPx"/>
    <property type="match status" value="1"/>
</dbReference>
<keyword evidence="8" id="KW-1185">Reference proteome</keyword>
<dbReference type="Gene3D" id="3.40.30.10">
    <property type="entry name" value="Glutaredoxin"/>
    <property type="match status" value="1"/>
</dbReference>
<dbReference type="PRINTS" id="PR01011">
    <property type="entry name" value="GLUTPROXDASE"/>
</dbReference>
<keyword evidence="2 4" id="KW-0575">Peroxidase</keyword>
<feature type="domain" description="Thioredoxin" evidence="6">
    <location>
        <begin position="19"/>
        <end position="183"/>
    </location>
</feature>
<dbReference type="PROSITE" id="PS51352">
    <property type="entry name" value="THIOREDOXIN_2"/>
    <property type="match status" value="1"/>
</dbReference>
<organism evidence="7 8">
    <name type="scientific">Neorhodopirellula lusitana</name>
    <dbReference type="NCBI Taxonomy" id="445327"/>
    <lineage>
        <taxon>Bacteria</taxon>
        <taxon>Pseudomonadati</taxon>
        <taxon>Planctomycetota</taxon>
        <taxon>Planctomycetia</taxon>
        <taxon>Pirellulales</taxon>
        <taxon>Pirellulaceae</taxon>
        <taxon>Neorhodopirellula</taxon>
    </lineage>
</organism>
<feature type="signal peptide" evidence="5">
    <location>
        <begin position="1"/>
        <end position="21"/>
    </location>
</feature>
<feature type="chain" id="PRO_5045149017" description="Glutathione peroxidase" evidence="5">
    <location>
        <begin position="22"/>
        <end position="186"/>
    </location>
</feature>
<dbReference type="EMBL" id="FXUG01000004">
    <property type="protein sequence ID" value="SMP53266.1"/>
    <property type="molecule type" value="Genomic_DNA"/>
</dbReference>
<evidence type="ECO:0000259" key="6">
    <source>
        <dbReference type="PROSITE" id="PS51352"/>
    </source>
</evidence>
<dbReference type="PROSITE" id="PS00460">
    <property type="entry name" value="GLUTATHIONE_PEROXID_1"/>
    <property type="match status" value="1"/>
</dbReference>
<dbReference type="CDD" id="cd00340">
    <property type="entry name" value="GSH_Peroxidase"/>
    <property type="match status" value="1"/>
</dbReference>
<dbReference type="PROSITE" id="PS00763">
    <property type="entry name" value="GLUTATHIONE_PEROXID_2"/>
    <property type="match status" value="1"/>
</dbReference>
<name>A0ABY1Q083_9BACT</name>
<dbReference type="SUPFAM" id="SSF52833">
    <property type="entry name" value="Thioredoxin-like"/>
    <property type="match status" value="1"/>
</dbReference>
<dbReference type="InterPro" id="IPR029759">
    <property type="entry name" value="GPX_AS"/>
</dbReference>
<evidence type="ECO:0000313" key="7">
    <source>
        <dbReference type="EMBL" id="SMP53266.1"/>
    </source>
</evidence>
<evidence type="ECO:0000256" key="1">
    <source>
        <dbReference type="ARBA" id="ARBA00006926"/>
    </source>
</evidence>
<dbReference type="GO" id="GO:0004601">
    <property type="term" value="F:peroxidase activity"/>
    <property type="evidence" value="ECO:0007669"/>
    <property type="project" value="UniProtKB-KW"/>
</dbReference>
<dbReference type="PANTHER" id="PTHR11592:SF78">
    <property type="entry name" value="GLUTATHIONE PEROXIDASE"/>
    <property type="match status" value="1"/>
</dbReference>
<comment type="caution">
    <text evidence="7">The sequence shown here is derived from an EMBL/GenBank/DDBJ whole genome shotgun (WGS) entry which is preliminary data.</text>
</comment>
<evidence type="ECO:0000313" key="8">
    <source>
        <dbReference type="Proteomes" id="UP001158067"/>
    </source>
</evidence>
<evidence type="ECO:0000256" key="4">
    <source>
        <dbReference type="RuleBase" id="RU000499"/>
    </source>
</evidence>
<dbReference type="InterPro" id="IPR036249">
    <property type="entry name" value="Thioredoxin-like_sf"/>
</dbReference>
<comment type="similarity">
    <text evidence="1 4">Belongs to the glutathione peroxidase family.</text>
</comment>
<keyword evidence="3 4" id="KW-0560">Oxidoreductase</keyword>
<dbReference type="InterPro" id="IPR029760">
    <property type="entry name" value="GPX_CS"/>
</dbReference>
<keyword evidence="5" id="KW-0732">Signal</keyword>
<reference evidence="7 8" key="1">
    <citation type="submission" date="2017-05" db="EMBL/GenBank/DDBJ databases">
        <authorList>
            <person name="Varghese N."/>
            <person name="Submissions S."/>
        </authorList>
    </citation>
    <scope>NUCLEOTIDE SEQUENCE [LARGE SCALE GENOMIC DNA]</scope>
    <source>
        <strain evidence="7 8">DSM 25457</strain>
    </source>
</reference>
<accession>A0ABY1Q083</accession>
<dbReference type="InterPro" id="IPR000889">
    <property type="entry name" value="Glutathione_peroxidase"/>
</dbReference>
<dbReference type="PIRSF" id="PIRSF000303">
    <property type="entry name" value="Glutathion_perox"/>
    <property type="match status" value="1"/>
</dbReference>
<dbReference type="InterPro" id="IPR013766">
    <property type="entry name" value="Thioredoxin_domain"/>
</dbReference>
<evidence type="ECO:0000256" key="5">
    <source>
        <dbReference type="SAM" id="SignalP"/>
    </source>
</evidence>
<gene>
    <name evidence="7" type="ORF">SAMN06265222_10489</name>
</gene>
<evidence type="ECO:0000256" key="3">
    <source>
        <dbReference type="ARBA" id="ARBA00023002"/>
    </source>
</evidence>
<evidence type="ECO:0000256" key="2">
    <source>
        <dbReference type="ARBA" id="ARBA00022559"/>
    </source>
</evidence>